<keyword evidence="4" id="KW-1185">Reference proteome</keyword>
<keyword evidence="1" id="KW-0812">Transmembrane</keyword>
<dbReference type="RefSeq" id="WP_407592331.1">
    <property type="nucleotide sequence ID" value="NZ_JBHDIY010000002.1"/>
</dbReference>
<dbReference type="NCBIfam" id="NF047864">
    <property type="entry name" value="CBU_0592_membra"/>
    <property type="match status" value="1"/>
</dbReference>
<dbReference type="SUPFAM" id="SSF51206">
    <property type="entry name" value="cAMP-binding domain-like"/>
    <property type="match status" value="1"/>
</dbReference>
<feature type="transmembrane region" description="Helical" evidence="1">
    <location>
        <begin position="6"/>
        <end position="26"/>
    </location>
</feature>
<feature type="transmembrane region" description="Helical" evidence="1">
    <location>
        <begin position="57"/>
        <end position="78"/>
    </location>
</feature>
<reference evidence="3 4" key="1">
    <citation type="submission" date="2024-08" db="EMBL/GenBank/DDBJ databases">
        <title>Tateyamaria sp. nov., isolated from marine algae.</title>
        <authorList>
            <person name="Choi B.J."/>
            <person name="Kim J.M."/>
            <person name="Lee J.K."/>
            <person name="Choi D.G."/>
            <person name="Bayburt H."/>
            <person name="Baek J.H."/>
            <person name="Han D.M."/>
            <person name="Jeon C.O."/>
        </authorList>
    </citation>
    <scope>NUCLEOTIDE SEQUENCE [LARGE SCALE GENOMIC DNA]</scope>
    <source>
        <strain evidence="3 4">KMU-156</strain>
    </source>
</reference>
<feature type="domain" description="Cyclic nucleotide-binding" evidence="2">
    <location>
        <begin position="96"/>
        <end position="200"/>
    </location>
</feature>
<accession>A0ABW8UUB8</accession>
<dbReference type="InterPro" id="IPR014710">
    <property type="entry name" value="RmlC-like_jellyroll"/>
</dbReference>
<keyword evidence="1" id="KW-1133">Transmembrane helix</keyword>
<comment type="caution">
    <text evidence="3">The sequence shown here is derived from an EMBL/GenBank/DDBJ whole genome shotgun (WGS) entry which is preliminary data.</text>
</comment>
<name>A0ABW8UUB8_9RHOB</name>
<dbReference type="EMBL" id="JBHDIY010000002">
    <property type="protein sequence ID" value="MFL4470480.1"/>
    <property type="molecule type" value="Genomic_DNA"/>
</dbReference>
<dbReference type="CDD" id="cd00038">
    <property type="entry name" value="CAP_ED"/>
    <property type="match status" value="1"/>
</dbReference>
<dbReference type="InterPro" id="IPR000595">
    <property type="entry name" value="cNMP-bd_dom"/>
</dbReference>
<dbReference type="InterPro" id="IPR018490">
    <property type="entry name" value="cNMP-bd_dom_sf"/>
</dbReference>
<organism evidence="3 4">
    <name type="scientific">Tateyamaria armeniaca</name>
    <dbReference type="NCBI Taxonomy" id="2518930"/>
    <lineage>
        <taxon>Bacteria</taxon>
        <taxon>Pseudomonadati</taxon>
        <taxon>Pseudomonadota</taxon>
        <taxon>Alphaproteobacteria</taxon>
        <taxon>Rhodobacterales</taxon>
        <taxon>Roseobacteraceae</taxon>
        <taxon>Tateyamaria</taxon>
    </lineage>
</organism>
<proteinExistence type="predicted"/>
<dbReference type="PROSITE" id="PS50042">
    <property type="entry name" value="CNMP_BINDING_3"/>
    <property type="match status" value="1"/>
</dbReference>
<protein>
    <submittedName>
        <fullName evidence="3">Crp/Fnr family transcriptional regulator</fullName>
    </submittedName>
</protein>
<gene>
    <name evidence="3" type="ORF">ACERZ8_11540</name>
</gene>
<evidence type="ECO:0000256" key="1">
    <source>
        <dbReference type="SAM" id="Phobius"/>
    </source>
</evidence>
<dbReference type="Proteomes" id="UP001627408">
    <property type="component" value="Unassembled WGS sequence"/>
</dbReference>
<evidence type="ECO:0000313" key="3">
    <source>
        <dbReference type="EMBL" id="MFL4470480.1"/>
    </source>
</evidence>
<feature type="transmembrane region" description="Helical" evidence="1">
    <location>
        <begin position="33"/>
        <end position="51"/>
    </location>
</feature>
<sequence>MLDYYQIAGYGGVFFYLGSYGLLQLGVLKGNSYTYAALNMLAAGLVLVSLFRNWNLFSAIIQISWITLSIMGIARVWVLTNMLRFSDEEKTLLASHFPALRAIEAKKLMDAGAWYDGDVGDALTEQGAPVDALSYLASGGVDIDVGGQIIAQVGPGQFIGEMACMSSGPASASVRLNQPTRYFSAPSEALRRLVRRNPDIAPHLDLAFSGNIRSKLMATNTVLERTMKAREAVPARD</sequence>
<evidence type="ECO:0000313" key="4">
    <source>
        <dbReference type="Proteomes" id="UP001627408"/>
    </source>
</evidence>
<dbReference type="InterPro" id="IPR058058">
    <property type="entry name" value="CBU_0592-like"/>
</dbReference>
<evidence type="ECO:0000259" key="2">
    <source>
        <dbReference type="PROSITE" id="PS50042"/>
    </source>
</evidence>
<dbReference type="Pfam" id="PF00027">
    <property type="entry name" value="cNMP_binding"/>
    <property type="match status" value="1"/>
</dbReference>
<dbReference type="Gene3D" id="2.60.120.10">
    <property type="entry name" value="Jelly Rolls"/>
    <property type="match status" value="1"/>
</dbReference>
<keyword evidence="1" id="KW-0472">Membrane</keyword>
<dbReference type="Pfam" id="PF26604">
    <property type="entry name" value="CBU_0592"/>
    <property type="match status" value="1"/>
</dbReference>